<dbReference type="RefSeq" id="WP_125242443.1">
    <property type="nucleotide sequence ID" value="NZ_RSED01000004.1"/>
</dbReference>
<gene>
    <name evidence="2" type="ORF">EIP75_06610</name>
</gene>
<dbReference type="EMBL" id="RSED01000004">
    <property type="protein sequence ID" value="RRS05224.1"/>
    <property type="molecule type" value="Genomic_DNA"/>
</dbReference>
<dbReference type="OrthoDB" id="6650029at2"/>
<name>A0A426VEA7_9BURK</name>
<proteinExistence type="predicted"/>
<comment type="caution">
    <text evidence="2">The sequence shown here is derived from an EMBL/GenBank/DDBJ whole genome shotgun (WGS) entry which is preliminary data.</text>
</comment>
<sequence>MTAPLIDLDTARAAFAALHDQAARQGIELRQPPPEPTTCCGRGCNGCVWEGFYAAANYWRDEALLILEE</sequence>
<dbReference type="AlphaFoldDB" id="A0A426VEA7"/>
<organism evidence="2 3">
    <name type="scientific">Aquabacterium soli</name>
    <dbReference type="NCBI Taxonomy" id="2493092"/>
    <lineage>
        <taxon>Bacteria</taxon>
        <taxon>Pseudomonadati</taxon>
        <taxon>Pseudomonadota</taxon>
        <taxon>Betaproteobacteria</taxon>
        <taxon>Burkholderiales</taxon>
        <taxon>Aquabacterium</taxon>
    </lineage>
</organism>
<evidence type="ECO:0000313" key="3">
    <source>
        <dbReference type="Proteomes" id="UP000269265"/>
    </source>
</evidence>
<dbReference type="Proteomes" id="UP000269265">
    <property type="component" value="Unassembled WGS sequence"/>
</dbReference>
<protein>
    <submittedName>
        <fullName evidence="2">Oxidoreductase</fullName>
    </submittedName>
</protein>
<dbReference type="Pfam" id="PF09791">
    <property type="entry name" value="Oxidored-like"/>
    <property type="match status" value="1"/>
</dbReference>
<feature type="domain" description="Oxidoreductase-like" evidence="1">
    <location>
        <begin position="25"/>
        <end position="62"/>
    </location>
</feature>
<keyword evidence="3" id="KW-1185">Reference proteome</keyword>
<reference evidence="2 3" key="1">
    <citation type="submission" date="2018-12" db="EMBL/GenBank/DDBJ databases">
        <title>The whole draft genome of Aquabacterium sp. SJQ9.</title>
        <authorList>
            <person name="Sun L."/>
            <person name="Gao X."/>
            <person name="Chen W."/>
            <person name="Huang K."/>
        </authorList>
    </citation>
    <scope>NUCLEOTIDE SEQUENCE [LARGE SCALE GENOMIC DNA]</scope>
    <source>
        <strain evidence="2 3">SJQ9</strain>
    </source>
</reference>
<accession>A0A426VEA7</accession>
<evidence type="ECO:0000313" key="2">
    <source>
        <dbReference type="EMBL" id="RRS05224.1"/>
    </source>
</evidence>
<dbReference type="InterPro" id="IPR019180">
    <property type="entry name" value="Oxidoreductase-like_N"/>
</dbReference>
<evidence type="ECO:0000259" key="1">
    <source>
        <dbReference type="Pfam" id="PF09791"/>
    </source>
</evidence>